<evidence type="ECO:0000256" key="3">
    <source>
        <dbReference type="ARBA" id="ARBA00022833"/>
    </source>
</evidence>
<keyword evidence="8" id="KW-1185">Reference proteome</keyword>
<dbReference type="SMART" id="SM00184">
    <property type="entry name" value="RING"/>
    <property type="match status" value="1"/>
</dbReference>
<reference evidence="7" key="1">
    <citation type="submission" date="2021-01" db="EMBL/GenBank/DDBJ databases">
        <authorList>
            <person name="Bezrukov I."/>
        </authorList>
    </citation>
    <scope>NUCLEOTIDE SEQUENCE</scope>
</reference>
<gene>
    <name evidence="7" type="ORF">AARE701A_LOCUS6582</name>
</gene>
<dbReference type="InterPro" id="IPR017907">
    <property type="entry name" value="Znf_RING_CS"/>
</dbReference>
<keyword evidence="1" id="KW-0479">Metal-binding</keyword>
<dbReference type="InterPro" id="IPR001841">
    <property type="entry name" value="Znf_RING"/>
</dbReference>
<evidence type="ECO:0000256" key="5">
    <source>
        <dbReference type="SAM" id="MobiDB-lite"/>
    </source>
</evidence>
<feature type="domain" description="RING-type" evidence="6">
    <location>
        <begin position="129"/>
        <end position="167"/>
    </location>
</feature>
<dbReference type="SUPFAM" id="SSF57850">
    <property type="entry name" value="RING/U-box"/>
    <property type="match status" value="1"/>
</dbReference>
<dbReference type="GO" id="GO:0033768">
    <property type="term" value="C:SUMO-targeted ubiquitin ligase complex"/>
    <property type="evidence" value="ECO:0007669"/>
    <property type="project" value="TreeGrafter"/>
</dbReference>
<dbReference type="AlphaFoldDB" id="A0A8S1ZUI2"/>
<dbReference type="PROSITE" id="PS50089">
    <property type="entry name" value="ZF_RING_2"/>
    <property type="match status" value="1"/>
</dbReference>
<dbReference type="Gene3D" id="3.30.40.10">
    <property type="entry name" value="Zinc/RING finger domain, C3HC4 (zinc finger)"/>
    <property type="match status" value="1"/>
</dbReference>
<feature type="region of interest" description="Disordered" evidence="5">
    <location>
        <begin position="1"/>
        <end position="43"/>
    </location>
</feature>
<dbReference type="GO" id="GO:0008270">
    <property type="term" value="F:zinc ion binding"/>
    <property type="evidence" value="ECO:0007669"/>
    <property type="project" value="UniProtKB-KW"/>
</dbReference>
<dbReference type="Pfam" id="PF13639">
    <property type="entry name" value="zf-RING_2"/>
    <property type="match status" value="1"/>
</dbReference>
<name>A0A8S1ZUI2_ARAAE</name>
<feature type="region of interest" description="Disordered" evidence="5">
    <location>
        <begin position="68"/>
        <end position="119"/>
    </location>
</feature>
<dbReference type="GO" id="GO:0140082">
    <property type="term" value="F:SUMO-ubiquitin ligase activity"/>
    <property type="evidence" value="ECO:0007669"/>
    <property type="project" value="TreeGrafter"/>
</dbReference>
<dbReference type="PANTHER" id="PTHR47094:SF8">
    <property type="entry name" value="RING ZINC FINGER PROTEIN-RELATED"/>
    <property type="match status" value="1"/>
</dbReference>
<proteinExistence type="predicted"/>
<dbReference type="InterPro" id="IPR013083">
    <property type="entry name" value="Znf_RING/FYVE/PHD"/>
</dbReference>
<dbReference type="InterPro" id="IPR049627">
    <property type="entry name" value="SLX8"/>
</dbReference>
<evidence type="ECO:0000256" key="2">
    <source>
        <dbReference type="ARBA" id="ARBA00022771"/>
    </source>
</evidence>
<dbReference type="PROSITE" id="PS00518">
    <property type="entry name" value="ZF_RING_1"/>
    <property type="match status" value="1"/>
</dbReference>
<sequence>MTSRVVRTNMRLRRRDGVSVTQNEHQEGQQGAEQAPTVPQIVSTPPRINIVAIEDDDDVVESTASAFAQAKNKSRSARRGPVVVDVESGGTNRGTRRRSDQTSADSVELNKPRKSKAVAPPVEEPKFNCPICLCPFTEEVSTKCGHIFCKACIKNALSLQAKCPTCRKKITAKDLIRVFLPTAR</sequence>
<evidence type="ECO:0000256" key="4">
    <source>
        <dbReference type="PROSITE-ProRule" id="PRU00175"/>
    </source>
</evidence>
<dbReference type="GO" id="GO:0032183">
    <property type="term" value="F:SUMO binding"/>
    <property type="evidence" value="ECO:0007669"/>
    <property type="project" value="TreeGrafter"/>
</dbReference>
<organism evidence="7 8">
    <name type="scientific">Arabidopsis arenosa</name>
    <name type="common">Sand rock-cress</name>
    <name type="synonym">Cardaminopsis arenosa</name>
    <dbReference type="NCBI Taxonomy" id="38785"/>
    <lineage>
        <taxon>Eukaryota</taxon>
        <taxon>Viridiplantae</taxon>
        <taxon>Streptophyta</taxon>
        <taxon>Embryophyta</taxon>
        <taxon>Tracheophyta</taxon>
        <taxon>Spermatophyta</taxon>
        <taxon>Magnoliopsida</taxon>
        <taxon>eudicotyledons</taxon>
        <taxon>Gunneridae</taxon>
        <taxon>Pentapetalae</taxon>
        <taxon>rosids</taxon>
        <taxon>malvids</taxon>
        <taxon>Brassicales</taxon>
        <taxon>Brassicaceae</taxon>
        <taxon>Camelineae</taxon>
        <taxon>Arabidopsis</taxon>
    </lineage>
</organism>
<keyword evidence="3" id="KW-0862">Zinc</keyword>
<dbReference type="GO" id="GO:0061630">
    <property type="term" value="F:ubiquitin protein ligase activity"/>
    <property type="evidence" value="ECO:0007669"/>
    <property type="project" value="InterPro"/>
</dbReference>
<evidence type="ECO:0000313" key="8">
    <source>
        <dbReference type="Proteomes" id="UP000682877"/>
    </source>
</evidence>
<dbReference type="PANTHER" id="PTHR47094">
    <property type="entry name" value="ELFLESS, ISOFORM B"/>
    <property type="match status" value="1"/>
</dbReference>
<evidence type="ECO:0000313" key="7">
    <source>
        <dbReference type="EMBL" id="CAE5966443.1"/>
    </source>
</evidence>
<evidence type="ECO:0000256" key="1">
    <source>
        <dbReference type="ARBA" id="ARBA00022723"/>
    </source>
</evidence>
<protein>
    <recommendedName>
        <fullName evidence="6">RING-type domain-containing protein</fullName>
    </recommendedName>
</protein>
<dbReference type="GO" id="GO:0006511">
    <property type="term" value="P:ubiquitin-dependent protein catabolic process"/>
    <property type="evidence" value="ECO:0007669"/>
    <property type="project" value="TreeGrafter"/>
</dbReference>
<evidence type="ECO:0000259" key="6">
    <source>
        <dbReference type="PROSITE" id="PS50089"/>
    </source>
</evidence>
<keyword evidence="2 4" id="KW-0863">Zinc-finger</keyword>
<dbReference type="EMBL" id="LR999453">
    <property type="protein sequence ID" value="CAE5966443.1"/>
    <property type="molecule type" value="Genomic_DNA"/>
</dbReference>
<accession>A0A8S1ZUI2</accession>
<dbReference type="Proteomes" id="UP000682877">
    <property type="component" value="Chromosome 3"/>
</dbReference>